<feature type="signal peptide" evidence="1">
    <location>
        <begin position="1"/>
        <end position="19"/>
    </location>
</feature>
<accession>A0A5B2TM96</accession>
<dbReference type="RefSeq" id="WP_154920852.1">
    <property type="nucleotide sequence ID" value="NZ_VUOE01000004.1"/>
</dbReference>
<proteinExistence type="predicted"/>
<organism evidence="2 3">
    <name type="scientific">Maribacter flavus</name>
    <dbReference type="NCBI Taxonomy" id="1658664"/>
    <lineage>
        <taxon>Bacteria</taxon>
        <taxon>Pseudomonadati</taxon>
        <taxon>Bacteroidota</taxon>
        <taxon>Flavobacteriia</taxon>
        <taxon>Flavobacteriales</taxon>
        <taxon>Flavobacteriaceae</taxon>
        <taxon>Maribacter</taxon>
    </lineage>
</organism>
<comment type="caution">
    <text evidence="2">The sequence shown here is derived from an EMBL/GenBank/DDBJ whole genome shotgun (WGS) entry which is preliminary data.</text>
</comment>
<evidence type="ECO:0000256" key="1">
    <source>
        <dbReference type="SAM" id="SignalP"/>
    </source>
</evidence>
<keyword evidence="1" id="KW-0732">Signal</keyword>
<evidence type="ECO:0000313" key="2">
    <source>
        <dbReference type="EMBL" id="KAA2215592.1"/>
    </source>
</evidence>
<sequence length="228" mass="24917">MRKVASLMMIALFLGNCSADSDLAEILGPSISINLTFPENLSECTEGTLVSETESELTFLWEGIDRVQTYKMTLTNLNTSNIEEFESDEPQLNVILKRATPYSWSISSASSPNKIRSETWTFYNEGPGSESFVPSPATAISPASGASISATATTVNLRWNAEDQDDDIVGYDLYFGEDNDPALFESDLENDQLLGIPVAAGITYYWKVVTKDSQGNESVSPIFSFTVG</sequence>
<evidence type="ECO:0000313" key="3">
    <source>
        <dbReference type="Proteomes" id="UP000323188"/>
    </source>
</evidence>
<feature type="chain" id="PRO_5022971971" description="Fibronectin type-III domain-containing protein" evidence="1">
    <location>
        <begin position="20"/>
        <end position="228"/>
    </location>
</feature>
<name>A0A5B2TM96_9FLAO</name>
<evidence type="ECO:0008006" key="4">
    <source>
        <dbReference type="Google" id="ProtNLM"/>
    </source>
</evidence>
<reference evidence="2 3" key="1">
    <citation type="submission" date="2019-09" db="EMBL/GenBank/DDBJ databases">
        <authorList>
            <person name="Khan S.A."/>
            <person name="Jeon C.O."/>
            <person name="Chun B.H."/>
            <person name="Jeong S.E."/>
        </authorList>
    </citation>
    <scope>NUCLEOTIDE SEQUENCE [LARGE SCALE GENOMIC DNA]</scope>
    <source>
        <strain evidence="2 3">KCTC 42508</strain>
    </source>
</reference>
<dbReference type="AlphaFoldDB" id="A0A5B2TM96"/>
<dbReference type="Gene3D" id="2.60.40.10">
    <property type="entry name" value="Immunoglobulins"/>
    <property type="match status" value="1"/>
</dbReference>
<dbReference type="Proteomes" id="UP000323188">
    <property type="component" value="Unassembled WGS sequence"/>
</dbReference>
<dbReference type="InterPro" id="IPR013783">
    <property type="entry name" value="Ig-like_fold"/>
</dbReference>
<dbReference type="EMBL" id="VUOE01000004">
    <property type="protein sequence ID" value="KAA2215592.1"/>
    <property type="molecule type" value="Genomic_DNA"/>
</dbReference>
<protein>
    <recommendedName>
        <fullName evidence="4">Fibronectin type-III domain-containing protein</fullName>
    </recommendedName>
</protein>
<gene>
    <name evidence="2" type="ORF">F0361_18335</name>
</gene>